<evidence type="ECO:0000256" key="1">
    <source>
        <dbReference type="ARBA" id="ARBA00004117"/>
    </source>
</evidence>
<dbReference type="GO" id="GO:0009424">
    <property type="term" value="C:bacterial-type flagellum hook"/>
    <property type="evidence" value="ECO:0007669"/>
    <property type="project" value="TreeGrafter"/>
</dbReference>
<keyword evidence="10" id="KW-0969">Cilium</keyword>
<dbReference type="InterPro" id="IPR037058">
    <property type="entry name" value="Falgellar_hook_FlgE_sf"/>
</dbReference>
<organism evidence="10 11">
    <name type="scientific">Stagnimonas aquatica</name>
    <dbReference type="NCBI Taxonomy" id="2689987"/>
    <lineage>
        <taxon>Bacteria</taxon>
        <taxon>Pseudomonadati</taxon>
        <taxon>Pseudomonadota</taxon>
        <taxon>Gammaproteobacteria</taxon>
        <taxon>Nevskiales</taxon>
        <taxon>Nevskiaceae</taxon>
        <taxon>Stagnimonas</taxon>
    </lineage>
</organism>
<keyword evidence="4 5" id="KW-0975">Bacterial flagellum</keyword>
<comment type="function">
    <text evidence="5">A flexible structure which links the flagellar filament to the drive apparatus in the basal body.</text>
</comment>
<dbReference type="Proteomes" id="UP000282106">
    <property type="component" value="Unassembled WGS sequence"/>
</dbReference>
<gene>
    <name evidence="10" type="ORF">ED208_14195</name>
</gene>
<evidence type="ECO:0000313" key="10">
    <source>
        <dbReference type="EMBL" id="ROH87857.1"/>
    </source>
</evidence>
<name>A0A3N0V4X3_9GAMM</name>
<dbReference type="InterPro" id="IPR019776">
    <property type="entry name" value="Flagellar_basal_body_rod_CS"/>
</dbReference>
<dbReference type="AlphaFoldDB" id="A0A3N0V4X3"/>
<dbReference type="Pfam" id="PF00460">
    <property type="entry name" value="Flg_bb_rod"/>
    <property type="match status" value="1"/>
</dbReference>
<reference evidence="10 11" key="1">
    <citation type="submission" date="2018-10" db="EMBL/GenBank/DDBJ databases">
        <authorList>
            <person name="Chen W.-M."/>
        </authorList>
    </citation>
    <scope>NUCLEOTIDE SEQUENCE [LARGE SCALE GENOMIC DNA]</scope>
    <source>
        <strain evidence="10 11">THS-13</strain>
    </source>
</reference>
<dbReference type="InterPro" id="IPR001444">
    <property type="entry name" value="Flag_bb_rod_N"/>
</dbReference>
<dbReference type="InterPro" id="IPR010930">
    <property type="entry name" value="Flg_bb/hook_C_dom"/>
</dbReference>
<dbReference type="NCBIfam" id="NF004238">
    <property type="entry name" value="PRK05682.1-1"/>
    <property type="match status" value="1"/>
</dbReference>
<dbReference type="Pfam" id="PF06429">
    <property type="entry name" value="Flg_bbr_C"/>
    <property type="match status" value="1"/>
</dbReference>
<feature type="domain" description="Flagellar basal body rod protein N-terminal" evidence="6">
    <location>
        <begin position="3"/>
        <end position="33"/>
    </location>
</feature>
<dbReference type="InterPro" id="IPR011491">
    <property type="entry name" value="FlgE_D2"/>
</dbReference>
<dbReference type="FunCoup" id="A0A3N0V4X3">
    <property type="interactions" value="169"/>
</dbReference>
<dbReference type="InterPro" id="IPR020013">
    <property type="entry name" value="Flagellar_FlgE/F/G"/>
</dbReference>
<feature type="domain" description="Flagellar basal-body/hook protein C-terminal" evidence="7">
    <location>
        <begin position="359"/>
        <end position="404"/>
    </location>
</feature>
<dbReference type="SUPFAM" id="SSF117143">
    <property type="entry name" value="Flagellar hook protein flgE"/>
    <property type="match status" value="1"/>
</dbReference>
<feature type="domain" description="Flagellar hook protein FlgE D2" evidence="8">
    <location>
        <begin position="161"/>
        <end position="286"/>
    </location>
</feature>
<evidence type="ECO:0000256" key="4">
    <source>
        <dbReference type="ARBA" id="ARBA00023143"/>
    </source>
</evidence>
<dbReference type="GO" id="GO:0009425">
    <property type="term" value="C:bacterial-type flagellum basal body"/>
    <property type="evidence" value="ECO:0007669"/>
    <property type="project" value="UniProtKB-SubCell"/>
</dbReference>
<dbReference type="NCBIfam" id="TIGR03506">
    <property type="entry name" value="FlgEFG_subfam"/>
    <property type="match status" value="1"/>
</dbReference>
<dbReference type="GO" id="GO:0071978">
    <property type="term" value="P:bacterial-type flagellum-dependent swarming motility"/>
    <property type="evidence" value="ECO:0007669"/>
    <property type="project" value="TreeGrafter"/>
</dbReference>
<evidence type="ECO:0000259" key="8">
    <source>
        <dbReference type="Pfam" id="PF07559"/>
    </source>
</evidence>
<dbReference type="Gene3D" id="2.60.98.20">
    <property type="entry name" value="Flagellar hook protein FlgE"/>
    <property type="match status" value="1"/>
</dbReference>
<comment type="subcellular location">
    <subcellularLocation>
        <location evidence="1 5">Bacterial flagellum basal body</location>
    </subcellularLocation>
</comment>
<keyword evidence="10" id="KW-0282">Flagellum</keyword>
<keyword evidence="11" id="KW-1185">Reference proteome</keyword>
<dbReference type="InterPro" id="IPR037925">
    <property type="entry name" value="FlgE/F/G-like"/>
</dbReference>
<evidence type="ECO:0000256" key="2">
    <source>
        <dbReference type="ARBA" id="ARBA00009677"/>
    </source>
</evidence>
<comment type="similarity">
    <text evidence="2 5">Belongs to the flagella basal body rod proteins family.</text>
</comment>
<dbReference type="PROSITE" id="PS00588">
    <property type="entry name" value="FLAGELLA_BB_ROD"/>
    <property type="match status" value="1"/>
</dbReference>
<comment type="caution">
    <text evidence="10">The sequence shown here is derived from an EMBL/GenBank/DDBJ whole genome shotgun (WGS) entry which is preliminary data.</text>
</comment>
<evidence type="ECO:0000256" key="3">
    <source>
        <dbReference type="ARBA" id="ARBA00019015"/>
    </source>
</evidence>
<keyword evidence="10" id="KW-0966">Cell projection</keyword>
<dbReference type="Pfam" id="PF07559">
    <property type="entry name" value="FlgE_D2"/>
    <property type="match status" value="1"/>
</dbReference>
<accession>A0A3N0V4X3</accession>
<feature type="domain" description="Flagellar hook protein FlgE/F/G-like D1" evidence="9">
    <location>
        <begin position="83"/>
        <end position="124"/>
    </location>
</feature>
<protein>
    <recommendedName>
        <fullName evidence="3 5">Flagellar hook protein FlgE</fullName>
    </recommendedName>
</protein>
<proteinExistence type="inferred from homology"/>
<dbReference type="GO" id="GO:0005829">
    <property type="term" value="C:cytosol"/>
    <property type="evidence" value="ECO:0007669"/>
    <property type="project" value="TreeGrafter"/>
</dbReference>
<evidence type="ECO:0000259" key="7">
    <source>
        <dbReference type="Pfam" id="PF06429"/>
    </source>
</evidence>
<dbReference type="PANTHER" id="PTHR30435">
    <property type="entry name" value="FLAGELLAR PROTEIN"/>
    <property type="match status" value="1"/>
</dbReference>
<evidence type="ECO:0000313" key="11">
    <source>
        <dbReference type="Proteomes" id="UP000282106"/>
    </source>
</evidence>
<dbReference type="EMBL" id="RJVO01000007">
    <property type="protein sequence ID" value="ROH87857.1"/>
    <property type="molecule type" value="Genomic_DNA"/>
</dbReference>
<sequence>MSFNFALSGLNAASSDLNVTANNIANANTIGFKNSRAEFGDVFSATSYGLARTASGNGTRLQDIRQQFKQGNINYTENTLDLAVSGEGFFTVRGEKGVAYTRAGAFGANDDGYVVNNAGQRLQVFPPLVGGGFDTASLGDLRLGTANSPPKSSNLLEVVANLPANASAPTVTPFSASDPSSYNQGTSVTLYDSLGTAHPANLYFVKSATAGAWDVHVTVDGNEVGSAQTVQFSGTGALTSPASGQLSLATVTPSNGATPLNLTLDVKKLTQYGNSFSVSRLTQDGYAAGELTGLNISDEGVVEGSYSNGQKIPLGKVALAMFSNAQGLKQLGDTGWAETIDSGPVLLGSAGTGSFGQVQSGALEASNVDLTAQLVNMITAQRNFQANAQMIQTSDSITQTIINIR</sequence>
<evidence type="ECO:0000259" key="9">
    <source>
        <dbReference type="Pfam" id="PF22692"/>
    </source>
</evidence>
<dbReference type="RefSeq" id="WP_123212581.1">
    <property type="nucleotide sequence ID" value="NZ_RJVO01000007.1"/>
</dbReference>
<evidence type="ECO:0000259" key="6">
    <source>
        <dbReference type="Pfam" id="PF00460"/>
    </source>
</evidence>
<dbReference type="InterPro" id="IPR053967">
    <property type="entry name" value="LlgE_F_G-like_D1"/>
</dbReference>
<evidence type="ECO:0000256" key="5">
    <source>
        <dbReference type="RuleBase" id="RU362116"/>
    </source>
</evidence>
<dbReference type="Pfam" id="PF22692">
    <property type="entry name" value="LlgE_F_G_D1"/>
    <property type="match status" value="1"/>
</dbReference>
<dbReference type="PANTHER" id="PTHR30435:SF1">
    <property type="entry name" value="FLAGELLAR HOOK PROTEIN FLGE"/>
    <property type="match status" value="1"/>
</dbReference>
<dbReference type="InParanoid" id="A0A3N0V4X3"/>